<accession>A0A812UEJ2</accession>
<dbReference type="SUPFAM" id="SSF101478">
    <property type="entry name" value="ADP-ribosylglycohydrolase"/>
    <property type="match status" value="1"/>
</dbReference>
<keyword evidence="3" id="KW-1185">Reference proteome</keyword>
<gene>
    <name evidence="2" type="primary">tri1</name>
    <name evidence="2" type="ORF">SPIL2461_LOCUS15446</name>
</gene>
<reference evidence="2" key="1">
    <citation type="submission" date="2021-02" db="EMBL/GenBank/DDBJ databases">
        <authorList>
            <person name="Dougan E. K."/>
            <person name="Rhodes N."/>
            <person name="Thang M."/>
            <person name="Chan C."/>
        </authorList>
    </citation>
    <scope>NUCLEOTIDE SEQUENCE</scope>
</reference>
<dbReference type="Proteomes" id="UP000649617">
    <property type="component" value="Unassembled WGS sequence"/>
</dbReference>
<feature type="binding site" evidence="1">
    <location>
        <position position="74"/>
    </location>
    <ligand>
        <name>Mg(2+)</name>
        <dbReference type="ChEBI" id="CHEBI:18420"/>
        <label>1</label>
    </ligand>
</feature>
<comment type="caution">
    <text evidence="2">The sequence shown here is derived from an EMBL/GenBank/DDBJ whole genome shotgun (WGS) entry which is preliminary data.</text>
</comment>
<feature type="non-terminal residue" evidence="2">
    <location>
        <position position="1"/>
    </location>
</feature>
<evidence type="ECO:0000313" key="3">
    <source>
        <dbReference type="Proteomes" id="UP000649617"/>
    </source>
</evidence>
<keyword evidence="1" id="KW-0479">Metal-binding</keyword>
<feature type="binding site" evidence="1">
    <location>
        <position position="73"/>
    </location>
    <ligand>
        <name>Mg(2+)</name>
        <dbReference type="ChEBI" id="CHEBI:18420"/>
        <label>1</label>
    </ligand>
</feature>
<feature type="binding site" evidence="1">
    <location>
        <position position="72"/>
    </location>
    <ligand>
        <name>Mg(2+)</name>
        <dbReference type="ChEBI" id="CHEBI:18420"/>
        <label>1</label>
    </ligand>
</feature>
<feature type="binding site" evidence="1">
    <location>
        <position position="315"/>
    </location>
    <ligand>
        <name>Mg(2+)</name>
        <dbReference type="ChEBI" id="CHEBI:18420"/>
        <label>1</label>
    </ligand>
</feature>
<dbReference type="PANTHER" id="PTHR16222">
    <property type="entry name" value="ADP-RIBOSYLGLYCOHYDROLASE"/>
    <property type="match status" value="1"/>
</dbReference>
<comment type="cofactor">
    <cofactor evidence="1">
        <name>Mg(2+)</name>
        <dbReference type="ChEBI" id="CHEBI:18420"/>
    </cofactor>
    <text evidence="1">Binds 2 magnesium ions per subunit.</text>
</comment>
<keyword evidence="1" id="KW-0460">Magnesium</keyword>
<dbReference type="Pfam" id="PF03747">
    <property type="entry name" value="ADP_ribosyl_GH"/>
    <property type="match status" value="1"/>
</dbReference>
<protein>
    <submittedName>
        <fullName evidence="2">Tri1 protein</fullName>
    </submittedName>
</protein>
<evidence type="ECO:0000313" key="2">
    <source>
        <dbReference type="EMBL" id="CAE7573407.1"/>
    </source>
</evidence>
<dbReference type="OrthoDB" id="2021138at2759"/>
<name>A0A812UEJ2_SYMPI</name>
<evidence type="ECO:0000256" key="1">
    <source>
        <dbReference type="PIRSR" id="PIRSR605502-1"/>
    </source>
</evidence>
<dbReference type="EMBL" id="CAJNIZ010037836">
    <property type="protein sequence ID" value="CAE7573407.1"/>
    <property type="molecule type" value="Genomic_DNA"/>
</dbReference>
<dbReference type="InterPro" id="IPR036705">
    <property type="entry name" value="Ribosyl_crysJ1_sf"/>
</dbReference>
<dbReference type="InterPro" id="IPR005502">
    <property type="entry name" value="Ribosyl_crysJ1"/>
</dbReference>
<dbReference type="InterPro" id="IPR050792">
    <property type="entry name" value="ADP-ribosylglycohydrolase"/>
</dbReference>
<dbReference type="GO" id="GO:0046872">
    <property type="term" value="F:metal ion binding"/>
    <property type="evidence" value="ECO:0007669"/>
    <property type="project" value="UniProtKB-KW"/>
</dbReference>
<sequence length="430" mass="47871">LAADADRAVGCLVGLAMGDALGAPLEFHPVRYKGDPDYAKYSPPAGFDEALWQDKSEMRETNRFLLQMGQWTDDTAMALCLADSLLAHNGLHPRDLRLRFLAWWRLGYNNAFRLDADRARLWGSRASIGCGGIVGESLQEFRKDAADYTKTGTIHSSGNGSIMRNAPVPILYHRDIDVAMEAAWRQSKTTHQGDEAADCARLLTWICVNAIVSGSGKRVLQNLDDFPARFYSTKCLAQSQQEERCTDNAEADLADRDWRWRRSSYRYSPKRAKADPGYAGSYAMDCLAMALHCVHVTDSLESALLHAANLCGDADTVAAVTGQIAGAIYGASAVPRSWRQHLQRWDDGDIPRRAWLLFTASQPADPAAREQQSRWVTLPAAETHEVQEAEPPPLECKCKRRFASNVLFELHRKKCKVAEKDQTEPICDNV</sequence>
<organism evidence="2 3">
    <name type="scientific">Symbiodinium pilosum</name>
    <name type="common">Dinoflagellate</name>
    <dbReference type="NCBI Taxonomy" id="2952"/>
    <lineage>
        <taxon>Eukaryota</taxon>
        <taxon>Sar</taxon>
        <taxon>Alveolata</taxon>
        <taxon>Dinophyceae</taxon>
        <taxon>Suessiales</taxon>
        <taxon>Symbiodiniaceae</taxon>
        <taxon>Symbiodinium</taxon>
    </lineage>
</organism>
<dbReference type="Gene3D" id="1.10.4080.10">
    <property type="entry name" value="ADP-ribosylation/Crystallin J1"/>
    <property type="match status" value="1"/>
</dbReference>
<dbReference type="PANTHER" id="PTHR16222:SF12">
    <property type="entry name" value="ADP-RIBOSYLGLYCOHYDROLASE-RELATED"/>
    <property type="match status" value="1"/>
</dbReference>
<feature type="binding site" evidence="1">
    <location>
        <position position="316"/>
    </location>
    <ligand>
        <name>Mg(2+)</name>
        <dbReference type="ChEBI" id="CHEBI:18420"/>
        <label>1</label>
    </ligand>
</feature>
<proteinExistence type="predicted"/>
<dbReference type="AlphaFoldDB" id="A0A812UEJ2"/>
<feature type="binding site" evidence="1">
    <location>
        <position position="313"/>
    </location>
    <ligand>
        <name>Mg(2+)</name>
        <dbReference type="ChEBI" id="CHEBI:18420"/>
        <label>1</label>
    </ligand>
</feature>